<dbReference type="AlphaFoldDB" id="A0A8H9L8G2"/>
<protein>
    <recommendedName>
        <fullName evidence="5">Lipoprotein</fullName>
    </recommendedName>
</protein>
<dbReference type="Proteomes" id="UP000600547">
    <property type="component" value="Unassembled WGS sequence"/>
</dbReference>
<reference evidence="4" key="1">
    <citation type="journal article" date="2019" name="Int. J. Syst. Evol. Microbiol.">
        <title>The Global Catalogue of Microorganisms (GCM) 10K type strain sequencing project: providing services to taxonomists for standard genome sequencing and annotation.</title>
        <authorList>
            <consortium name="The Broad Institute Genomics Platform"/>
            <consortium name="The Broad Institute Genome Sequencing Center for Infectious Disease"/>
            <person name="Wu L."/>
            <person name="Ma J."/>
        </authorList>
    </citation>
    <scope>NUCLEOTIDE SEQUENCE [LARGE SCALE GENOMIC DNA]</scope>
    <source>
        <strain evidence="4">JCM 31047</strain>
    </source>
</reference>
<feature type="signal peptide" evidence="2">
    <location>
        <begin position="1"/>
        <end position="23"/>
    </location>
</feature>
<dbReference type="RefSeq" id="WP_162621168.1">
    <property type="nucleotide sequence ID" value="NZ_BMQG01000020.1"/>
</dbReference>
<gene>
    <name evidence="3" type="ORF">GCM10008956_35790</name>
</gene>
<dbReference type="Pfam" id="PF11301">
    <property type="entry name" value="DUF3103"/>
    <property type="match status" value="1"/>
</dbReference>
<name>A0A8H9L8G2_9DEIO</name>
<feature type="compositionally biased region" description="Low complexity" evidence="1">
    <location>
        <begin position="26"/>
        <end position="44"/>
    </location>
</feature>
<sequence length="364" mass="38825">MPTLTRVLTPALLALTVALGACGQTPTTSAPAGTGAARPADPTPVSAAPGAADAQVNVALERFAQQLARQLPDPELRRAVQDQAALRFDGDQETLFSALAARPVGATTVQGLLTRGGLSASALDDVTRRVTNLQVAVRGPQWNAAEYTPLVAVAAQGGDEFAPVVAFDAQGRRHTLDARTLPTQPVVVVGVAERVDEQGRVMVPAATRAGTTAVPDPAASVGAQACDSWERLISLYVRDDHEPWTRGDPEIYVQLGSNSRDGLYVGSLPDVNDENKWYEPRRDLVRWSSTTMGNWMMYLWYERDGGGSLTLTIGADVKGVNGSVSYTVADGDDQMGHATLAFGDRLQRFALDTGDVRWWRGGCE</sequence>
<comment type="caution">
    <text evidence="3">The sequence shown here is derived from an EMBL/GenBank/DDBJ whole genome shotgun (WGS) entry which is preliminary data.</text>
</comment>
<accession>A0A8H9L8G2</accession>
<evidence type="ECO:0000313" key="4">
    <source>
        <dbReference type="Proteomes" id="UP000600547"/>
    </source>
</evidence>
<dbReference type="EMBL" id="BMQG01000020">
    <property type="protein sequence ID" value="GGM56852.1"/>
    <property type="molecule type" value="Genomic_DNA"/>
</dbReference>
<organism evidence="3 4">
    <name type="scientific">Deinococcus arenae</name>
    <dbReference type="NCBI Taxonomy" id="1452751"/>
    <lineage>
        <taxon>Bacteria</taxon>
        <taxon>Thermotogati</taxon>
        <taxon>Deinococcota</taxon>
        <taxon>Deinococci</taxon>
        <taxon>Deinococcales</taxon>
        <taxon>Deinococcaceae</taxon>
        <taxon>Deinococcus</taxon>
    </lineage>
</organism>
<evidence type="ECO:0008006" key="5">
    <source>
        <dbReference type="Google" id="ProtNLM"/>
    </source>
</evidence>
<dbReference type="PROSITE" id="PS51257">
    <property type="entry name" value="PROKAR_LIPOPROTEIN"/>
    <property type="match status" value="1"/>
</dbReference>
<keyword evidence="4" id="KW-1185">Reference proteome</keyword>
<feature type="chain" id="PRO_5034741236" description="Lipoprotein" evidence="2">
    <location>
        <begin position="24"/>
        <end position="364"/>
    </location>
</feature>
<evidence type="ECO:0000256" key="1">
    <source>
        <dbReference type="SAM" id="MobiDB-lite"/>
    </source>
</evidence>
<keyword evidence="2" id="KW-0732">Signal</keyword>
<feature type="region of interest" description="Disordered" evidence="1">
    <location>
        <begin position="26"/>
        <end position="51"/>
    </location>
</feature>
<evidence type="ECO:0000313" key="3">
    <source>
        <dbReference type="EMBL" id="GGM56852.1"/>
    </source>
</evidence>
<dbReference type="InterPro" id="IPR021452">
    <property type="entry name" value="DUF3103"/>
</dbReference>
<evidence type="ECO:0000256" key="2">
    <source>
        <dbReference type="SAM" id="SignalP"/>
    </source>
</evidence>
<proteinExistence type="predicted"/>